<dbReference type="AlphaFoldDB" id="A0A1L1PMD7"/>
<dbReference type="SUPFAM" id="SSF52833">
    <property type="entry name" value="Thioredoxin-like"/>
    <property type="match status" value="1"/>
</dbReference>
<dbReference type="EMBL" id="CCAE010000092">
    <property type="protein sequence ID" value="CDN90540.1"/>
    <property type="molecule type" value="Genomic_DNA"/>
</dbReference>
<gene>
    <name evidence="2" type="ORF">BN948_04985</name>
</gene>
<dbReference type="Gene3D" id="3.40.30.10">
    <property type="entry name" value="Glutaredoxin"/>
    <property type="match status" value="1"/>
</dbReference>
<dbReference type="InterPro" id="IPR036249">
    <property type="entry name" value="Thioredoxin-like_sf"/>
</dbReference>
<sequence>MTVNATKPYPDLTPPIEQCIASERPDAAIRAQTAEATNSGVTATPSLRLHDRETGKAILLQGPIEGDALLSAMDMLAARDPAATPTSEMPADVVGDMPR</sequence>
<organism evidence="2 3">
    <name type="scientific">Hydrogenophaga intermedia</name>
    <dbReference type="NCBI Taxonomy" id="65786"/>
    <lineage>
        <taxon>Bacteria</taxon>
        <taxon>Pseudomonadati</taxon>
        <taxon>Pseudomonadota</taxon>
        <taxon>Betaproteobacteria</taxon>
        <taxon>Burkholderiales</taxon>
        <taxon>Comamonadaceae</taxon>
        <taxon>Hydrogenophaga</taxon>
    </lineage>
</organism>
<evidence type="ECO:0000313" key="2">
    <source>
        <dbReference type="EMBL" id="CDN90540.1"/>
    </source>
</evidence>
<keyword evidence="3" id="KW-1185">Reference proteome</keyword>
<feature type="region of interest" description="Disordered" evidence="1">
    <location>
        <begin position="80"/>
        <end position="99"/>
    </location>
</feature>
<evidence type="ECO:0000313" key="3">
    <source>
        <dbReference type="Proteomes" id="UP000028878"/>
    </source>
</evidence>
<proteinExistence type="predicted"/>
<reference evidence="3" key="1">
    <citation type="submission" date="2014-11" db="EMBL/GenBank/DDBJ databases">
        <title>Draft genome sequence of Hydrogenophaga intermedia S1.</title>
        <authorList>
            <person name="Gan H.M."/>
            <person name="Chew T.H."/>
            <person name="Stolz A."/>
        </authorList>
    </citation>
    <scope>NUCLEOTIDE SEQUENCE [LARGE SCALE GENOMIC DNA]</scope>
    <source>
        <strain evidence="3">S1</strain>
    </source>
</reference>
<dbReference type="Proteomes" id="UP000028878">
    <property type="component" value="Unassembled WGS sequence"/>
</dbReference>
<accession>A0A1L1PMD7</accession>
<evidence type="ECO:0000256" key="1">
    <source>
        <dbReference type="SAM" id="MobiDB-lite"/>
    </source>
</evidence>
<name>A0A1L1PMD7_HYDIT</name>
<protein>
    <submittedName>
        <fullName evidence="2">DSBA oxidoreductase</fullName>
    </submittedName>
</protein>